<dbReference type="EMBL" id="FUYA01000001">
    <property type="protein sequence ID" value="SKA64244.1"/>
    <property type="molecule type" value="Genomic_DNA"/>
</dbReference>
<gene>
    <name evidence="1" type="ORF">SAMN02745702_00298</name>
</gene>
<proteinExistence type="predicted"/>
<dbReference type="STRING" id="1121442.SAMN02745702_00298"/>
<dbReference type="AlphaFoldDB" id="A0A1T4VGY9"/>
<dbReference type="RefSeq" id="WP_078683619.1">
    <property type="nucleotide sequence ID" value="NZ_FUYA01000001.1"/>
</dbReference>
<sequence length="225" mass="25702">MHTVESELVLPVTLHDDNFERSQEALELLVAHLRAVRDAYNKAIREHGKHYYADTPPQLPAPAPDSSHDECERWSTLLFEPARSRLSPKLRKRLAARFCKRLRRAMQHSPSGIPEPPRMFFGGYLPLPLDQLTLSHPSPSLFLFEFSVYLHSPNASVSVNPLSKIPFYEKKTLLRVRRTPEPDSLSRKSLELLFAQEAPLLNAHLEEHKNTLTLHLLTALPVPND</sequence>
<dbReference type="Proteomes" id="UP000189733">
    <property type="component" value="Unassembled WGS sequence"/>
</dbReference>
<protein>
    <submittedName>
        <fullName evidence="1">Uncharacterized protein</fullName>
    </submittedName>
</protein>
<accession>A0A1T4VGY9</accession>
<evidence type="ECO:0000313" key="1">
    <source>
        <dbReference type="EMBL" id="SKA64244.1"/>
    </source>
</evidence>
<evidence type="ECO:0000313" key="2">
    <source>
        <dbReference type="Proteomes" id="UP000189733"/>
    </source>
</evidence>
<name>A0A1T4VGY9_9BACT</name>
<reference evidence="1 2" key="1">
    <citation type="submission" date="2017-02" db="EMBL/GenBank/DDBJ databases">
        <authorList>
            <person name="Peterson S.W."/>
        </authorList>
    </citation>
    <scope>NUCLEOTIDE SEQUENCE [LARGE SCALE GENOMIC DNA]</scope>
    <source>
        <strain evidence="1 2">DSM 18034</strain>
    </source>
</reference>
<keyword evidence="2" id="KW-1185">Reference proteome</keyword>
<organism evidence="1 2">
    <name type="scientific">Desulfobaculum bizertense DSM 18034</name>
    <dbReference type="NCBI Taxonomy" id="1121442"/>
    <lineage>
        <taxon>Bacteria</taxon>
        <taxon>Pseudomonadati</taxon>
        <taxon>Thermodesulfobacteriota</taxon>
        <taxon>Desulfovibrionia</taxon>
        <taxon>Desulfovibrionales</taxon>
        <taxon>Desulfovibrionaceae</taxon>
        <taxon>Desulfobaculum</taxon>
    </lineage>
</organism>